<gene>
    <name evidence="4" type="ORF">JN10_0816</name>
</gene>
<sequence length="173" mass="19432">MKRQEWSLRLARPEDAELMPAIEAAAGRKFLEIDGIGSAGSNTMPVDRLQRYIRKGHCLVSFVDERLVGFLVNEPFSRELHIWEMDVDLDYQGRGIGAGLIRACQIDARNSGYSAITLTTFRDVPWNGPFYARLGFEEVTALDAHPRLAGELALEADNGLPVERRCAMIHFLN</sequence>
<protein>
    <submittedName>
        <fullName evidence="4">Putative N-acetyltransferase YhbS</fullName>
    </submittedName>
</protein>
<dbReference type="SUPFAM" id="SSF55729">
    <property type="entry name" value="Acyl-CoA N-acyltransferases (Nat)"/>
    <property type="match status" value="1"/>
</dbReference>
<dbReference type="InterPro" id="IPR016181">
    <property type="entry name" value="Acyl_CoA_acyltransferase"/>
</dbReference>
<dbReference type="RefSeq" id="WP_067601892.1">
    <property type="nucleotide sequence ID" value="NZ_CP015963.1"/>
</dbReference>
<keyword evidence="5" id="KW-1185">Reference proteome</keyword>
<dbReference type="PANTHER" id="PTHR43800:SF1">
    <property type="entry name" value="PEPTIDYL-LYSINE N-ACETYLTRANSFERASE YJAB"/>
    <property type="match status" value="1"/>
</dbReference>
<dbReference type="PANTHER" id="PTHR43800">
    <property type="entry name" value="PEPTIDYL-LYSINE N-ACETYLTRANSFERASE YJAB"/>
    <property type="match status" value="1"/>
</dbReference>
<keyword evidence="2" id="KW-0012">Acyltransferase</keyword>
<dbReference type="Proteomes" id="UP000320547">
    <property type="component" value="Unassembled WGS sequence"/>
</dbReference>
<organism evidence="4 5">
    <name type="scientific">Altererythrobacter ishigakiensis</name>
    <dbReference type="NCBI Taxonomy" id="476157"/>
    <lineage>
        <taxon>Bacteria</taxon>
        <taxon>Pseudomonadati</taxon>
        <taxon>Pseudomonadota</taxon>
        <taxon>Alphaproteobacteria</taxon>
        <taxon>Sphingomonadales</taxon>
        <taxon>Erythrobacteraceae</taxon>
        <taxon>Altererythrobacter</taxon>
    </lineage>
</organism>
<feature type="domain" description="N-acetyltransferase" evidence="3">
    <location>
        <begin position="6"/>
        <end position="157"/>
    </location>
</feature>
<dbReference type="CDD" id="cd04301">
    <property type="entry name" value="NAT_SF"/>
    <property type="match status" value="1"/>
</dbReference>
<evidence type="ECO:0000256" key="1">
    <source>
        <dbReference type="ARBA" id="ARBA00022679"/>
    </source>
</evidence>
<dbReference type="OrthoDB" id="572496at2"/>
<dbReference type="STRING" id="476157.GCA_001663155_02536"/>
<evidence type="ECO:0000256" key="2">
    <source>
        <dbReference type="ARBA" id="ARBA00023315"/>
    </source>
</evidence>
<dbReference type="PROSITE" id="PS51186">
    <property type="entry name" value="GNAT"/>
    <property type="match status" value="1"/>
</dbReference>
<dbReference type="Gene3D" id="3.40.630.30">
    <property type="match status" value="1"/>
</dbReference>
<dbReference type="EMBL" id="VLLK01000001">
    <property type="protein sequence ID" value="TWJ09191.1"/>
    <property type="molecule type" value="Genomic_DNA"/>
</dbReference>
<dbReference type="AlphaFoldDB" id="A0A562UU91"/>
<name>A0A562UU91_9SPHN</name>
<evidence type="ECO:0000313" key="5">
    <source>
        <dbReference type="Proteomes" id="UP000320547"/>
    </source>
</evidence>
<proteinExistence type="predicted"/>
<keyword evidence="1 4" id="KW-0808">Transferase</keyword>
<reference evidence="4 5" key="1">
    <citation type="submission" date="2019-07" db="EMBL/GenBank/DDBJ databases">
        <title>Genomic Encyclopedia of Archaeal and Bacterial Type Strains, Phase II (KMG-II): from individual species to whole genera.</title>
        <authorList>
            <person name="Goeker M."/>
        </authorList>
    </citation>
    <scope>NUCLEOTIDE SEQUENCE [LARGE SCALE GENOMIC DNA]</scope>
    <source>
        <strain evidence="4 5">ATCC BAA-2084</strain>
    </source>
</reference>
<comment type="caution">
    <text evidence="4">The sequence shown here is derived from an EMBL/GenBank/DDBJ whole genome shotgun (WGS) entry which is preliminary data.</text>
</comment>
<dbReference type="InterPro" id="IPR000182">
    <property type="entry name" value="GNAT_dom"/>
</dbReference>
<evidence type="ECO:0000313" key="4">
    <source>
        <dbReference type="EMBL" id="TWJ09191.1"/>
    </source>
</evidence>
<dbReference type="Pfam" id="PF13508">
    <property type="entry name" value="Acetyltransf_7"/>
    <property type="match status" value="1"/>
</dbReference>
<accession>A0A562UU91</accession>
<dbReference type="GO" id="GO:0016747">
    <property type="term" value="F:acyltransferase activity, transferring groups other than amino-acyl groups"/>
    <property type="evidence" value="ECO:0007669"/>
    <property type="project" value="InterPro"/>
</dbReference>
<evidence type="ECO:0000259" key="3">
    <source>
        <dbReference type="PROSITE" id="PS51186"/>
    </source>
</evidence>